<dbReference type="AlphaFoldDB" id="A0A2P2ITG5"/>
<organism evidence="1">
    <name type="scientific">Rhizophora mucronata</name>
    <name type="common">Asiatic mangrove</name>
    <dbReference type="NCBI Taxonomy" id="61149"/>
    <lineage>
        <taxon>Eukaryota</taxon>
        <taxon>Viridiplantae</taxon>
        <taxon>Streptophyta</taxon>
        <taxon>Embryophyta</taxon>
        <taxon>Tracheophyta</taxon>
        <taxon>Spermatophyta</taxon>
        <taxon>Magnoliopsida</taxon>
        <taxon>eudicotyledons</taxon>
        <taxon>Gunneridae</taxon>
        <taxon>Pentapetalae</taxon>
        <taxon>rosids</taxon>
        <taxon>fabids</taxon>
        <taxon>Malpighiales</taxon>
        <taxon>Rhizophoraceae</taxon>
        <taxon>Rhizophora</taxon>
    </lineage>
</organism>
<evidence type="ECO:0000313" key="1">
    <source>
        <dbReference type="EMBL" id="MBW84539.1"/>
    </source>
</evidence>
<name>A0A2P2ITG5_RHIMU</name>
<accession>A0A2P2ITG5</accession>
<sequence length="41" mass="4785">MLNTKTSRENAMGLDLFHQMNFSSDQKKNTIQSLWRLKSLA</sequence>
<reference evidence="1" key="1">
    <citation type="submission" date="2018-02" db="EMBL/GenBank/DDBJ databases">
        <title>Rhizophora mucronata_Transcriptome.</title>
        <authorList>
            <person name="Meera S.P."/>
            <person name="Sreeshan A."/>
            <person name="Augustine A."/>
        </authorList>
    </citation>
    <scope>NUCLEOTIDE SEQUENCE</scope>
    <source>
        <tissue evidence="1">Leaf</tissue>
    </source>
</reference>
<protein>
    <submittedName>
        <fullName evidence="1">Uncharacterized protein</fullName>
    </submittedName>
</protein>
<dbReference type="EMBL" id="GGEC01004056">
    <property type="protein sequence ID" value="MBW84539.1"/>
    <property type="molecule type" value="Transcribed_RNA"/>
</dbReference>
<proteinExistence type="predicted"/>